<evidence type="ECO:0000256" key="1">
    <source>
        <dbReference type="SAM" id="SignalP"/>
    </source>
</evidence>
<dbReference type="AlphaFoldDB" id="A0A1J1I2U3"/>
<evidence type="ECO:0000313" key="2">
    <source>
        <dbReference type="EMBL" id="CRK92689.1"/>
    </source>
</evidence>
<sequence length="66" mass="7774">MFLFSLYPNILLLIVICPKTQISISKCRQNGQEVGAFLGWQRGFQQGIVFKFLIHWVGKYKKEQQR</sequence>
<feature type="signal peptide" evidence="1">
    <location>
        <begin position="1"/>
        <end position="22"/>
    </location>
</feature>
<dbReference type="EMBL" id="CVRI01000035">
    <property type="protein sequence ID" value="CRK92689.1"/>
    <property type="molecule type" value="Genomic_DNA"/>
</dbReference>
<dbReference type="Proteomes" id="UP000183832">
    <property type="component" value="Unassembled WGS sequence"/>
</dbReference>
<feature type="chain" id="PRO_5013380415" evidence="1">
    <location>
        <begin position="23"/>
        <end position="66"/>
    </location>
</feature>
<organism evidence="2 3">
    <name type="scientific">Clunio marinus</name>
    <dbReference type="NCBI Taxonomy" id="568069"/>
    <lineage>
        <taxon>Eukaryota</taxon>
        <taxon>Metazoa</taxon>
        <taxon>Ecdysozoa</taxon>
        <taxon>Arthropoda</taxon>
        <taxon>Hexapoda</taxon>
        <taxon>Insecta</taxon>
        <taxon>Pterygota</taxon>
        <taxon>Neoptera</taxon>
        <taxon>Endopterygota</taxon>
        <taxon>Diptera</taxon>
        <taxon>Nematocera</taxon>
        <taxon>Chironomoidea</taxon>
        <taxon>Chironomidae</taxon>
        <taxon>Clunio</taxon>
    </lineage>
</organism>
<proteinExistence type="predicted"/>
<keyword evidence="1" id="KW-0732">Signal</keyword>
<accession>A0A1J1I2U3</accession>
<reference evidence="2 3" key="1">
    <citation type="submission" date="2015-04" db="EMBL/GenBank/DDBJ databases">
        <authorList>
            <person name="Syromyatnikov M.Y."/>
            <person name="Popov V.N."/>
        </authorList>
    </citation>
    <scope>NUCLEOTIDE SEQUENCE [LARGE SCALE GENOMIC DNA]</scope>
</reference>
<protein>
    <submittedName>
        <fullName evidence="2">CLUMA_CG006394, isoform A</fullName>
    </submittedName>
</protein>
<name>A0A1J1I2U3_9DIPT</name>
<keyword evidence="3" id="KW-1185">Reference proteome</keyword>
<gene>
    <name evidence="2" type="ORF">CLUMA_CG006394</name>
</gene>
<evidence type="ECO:0000313" key="3">
    <source>
        <dbReference type="Proteomes" id="UP000183832"/>
    </source>
</evidence>